<evidence type="ECO:0000313" key="2">
    <source>
        <dbReference type="EMBL" id="EMR67137.1"/>
    </source>
</evidence>
<feature type="region of interest" description="Disordered" evidence="1">
    <location>
        <begin position="70"/>
        <end position="92"/>
    </location>
</feature>
<dbReference type="OrthoDB" id="4743234at2759"/>
<organism evidence="2 3">
    <name type="scientific">Eutypa lata (strain UCR-EL1)</name>
    <name type="common">Grapevine dieback disease fungus</name>
    <name type="synonym">Eutypa armeniacae</name>
    <dbReference type="NCBI Taxonomy" id="1287681"/>
    <lineage>
        <taxon>Eukaryota</taxon>
        <taxon>Fungi</taxon>
        <taxon>Dikarya</taxon>
        <taxon>Ascomycota</taxon>
        <taxon>Pezizomycotina</taxon>
        <taxon>Sordariomycetes</taxon>
        <taxon>Xylariomycetidae</taxon>
        <taxon>Xylariales</taxon>
        <taxon>Diatrypaceae</taxon>
        <taxon>Eutypa</taxon>
    </lineage>
</organism>
<dbReference type="AlphaFoldDB" id="M7SSE5"/>
<accession>M7SSE5</accession>
<evidence type="ECO:0000256" key="1">
    <source>
        <dbReference type="SAM" id="MobiDB-lite"/>
    </source>
</evidence>
<name>M7SSE5_EUTLA</name>
<gene>
    <name evidence="2" type="ORF">UCREL1_5873</name>
</gene>
<proteinExistence type="predicted"/>
<dbReference type="EMBL" id="KB706516">
    <property type="protein sequence ID" value="EMR67137.1"/>
    <property type="molecule type" value="Genomic_DNA"/>
</dbReference>
<feature type="compositionally biased region" description="Acidic residues" evidence="1">
    <location>
        <begin position="83"/>
        <end position="92"/>
    </location>
</feature>
<dbReference type="KEGG" id="ela:UCREL1_5873"/>
<protein>
    <submittedName>
        <fullName evidence="2">Uncharacterized protein</fullName>
    </submittedName>
</protein>
<evidence type="ECO:0000313" key="3">
    <source>
        <dbReference type="Proteomes" id="UP000012174"/>
    </source>
</evidence>
<keyword evidence="3" id="KW-1185">Reference proteome</keyword>
<dbReference type="HOGENOM" id="CLU_2026726_0_0_1"/>
<sequence>MSIPTSDLDRVTRLLRTYFDNDQLKRFDLERYAGNGANALTWKIKYKPRRGAALERIVLKMERLVAFFDENAPDPKSAPPTPPDDDAMDVDADMWNNPIKNEEKWLKVREPSSLDSKGRRAC</sequence>
<dbReference type="Proteomes" id="UP000012174">
    <property type="component" value="Unassembled WGS sequence"/>
</dbReference>
<reference evidence="3" key="1">
    <citation type="journal article" date="2013" name="Genome Announc.">
        <title>Draft genome sequence of the grapevine dieback fungus Eutypa lata UCR-EL1.</title>
        <authorList>
            <person name="Blanco-Ulate B."/>
            <person name="Rolshausen P.E."/>
            <person name="Cantu D."/>
        </authorList>
    </citation>
    <scope>NUCLEOTIDE SEQUENCE [LARGE SCALE GENOMIC DNA]</scope>
    <source>
        <strain evidence="3">UCR-EL1</strain>
    </source>
</reference>